<accession>A0A540LLP1</accession>
<name>A0A540LLP1_MALBA</name>
<dbReference type="EMBL" id="VIEB01000538">
    <property type="protein sequence ID" value="TQD87358.1"/>
    <property type="molecule type" value="Genomic_DNA"/>
</dbReference>
<dbReference type="AlphaFoldDB" id="A0A540LLP1"/>
<protein>
    <submittedName>
        <fullName evidence="1">Uncharacterized protein</fullName>
    </submittedName>
</protein>
<dbReference type="Proteomes" id="UP000315295">
    <property type="component" value="Unassembled WGS sequence"/>
</dbReference>
<reference evidence="1 2" key="1">
    <citation type="journal article" date="2019" name="G3 (Bethesda)">
        <title>Sequencing of a Wild Apple (Malus baccata) Genome Unravels the Differences Between Cultivated and Wild Apple Species Regarding Disease Resistance and Cold Tolerance.</title>
        <authorList>
            <person name="Chen X."/>
        </authorList>
    </citation>
    <scope>NUCLEOTIDE SEQUENCE [LARGE SCALE GENOMIC DNA]</scope>
    <source>
        <strain evidence="2">cv. Shandingzi</strain>
        <tissue evidence="1">Leaves</tissue>
    </source>
</reference>
<evidence type="ECO:0000313" key="1">
    <source>
        <dbReference type="EMBL" id="TQD87358.1"/>
    </source>
</evidence>
<comment type="caution">
    <text evidence="1">The sequence shown here is derived from an EMBL/GenBank/DDBJ whole genome shotgun (WGS) entry which is preliminary data.</text>
</comment>
<keyword evidence="2" id="KW-1185">Reference proteome</keyword>
<proteinExistence type="predicted"/>
<evidence type="ECO:0000313" key="2">
    <source>
        <dbReference type="Proteomes" id="UP000315295"/>
    </source>
</evidence>
<gene>
    <name evidence="1" type="ORF">C1H46_027094</name>
</gene>
<organism evidence="1 2">
    <name type="scientific">Malus baccata</name>
    <name type="common">Siberian crab apple</name>
    <name type="synonym">Pyrus baccata</name>
    <dbReference type="NCBI Taxonomy" id="106549"/>
    <lineage>
        <taxon>Eukaryota</taxon>
        <taxon>Viridiplantae</taxon>
        <taxon>Streptophyta</taxon>
        <taxon>Embryophyta</taxon>
        <taxon>Tracheophyta</taxon>
        <taxon>Spermatophyta</taxon>
        <taxon>Magnoliopsida</taxon>
        <taxon>eudicotyledons</taxon>
        <taxon>Gunneridae</taxon>
        <taxon>Pentapetalae</taxon>
        <taxon>rosids</taxon>
        <taxon>fabids</taxon>
        <taxon>Rosales</taxon>
        <taxon>Rosaceae</taxon>
        <taxon>Amygdaloideae</taxon>
        <taxon>Maleae</taxon>
        <taxon>Malus</taxon>
    </lineage>
</organism>
<sequence>MEKFLCCLFGGRFCSQATQEMCERIHWTCETTMPTKIKELLLMSRRPGSRETHAGFQSQMQVKH</sequence>